<reference evidence="2 3" key="1">
    <citation type="submission" date="2017-12" db="EMBL/GenBank/DDBJ databases">
        <title>Sequencing, de novo assembly and annotation of complete genome of a new Thraustochytrid species, strain FCC1311.</title>
        <authorList>
            <person name="Sedici K."/>
            <person name="Godart F."/>
            <person name="Aiese Cigliano R."/>
            <person name="Sanseverino W."/>
            <person name="Barakat M."/>
            <person name="Ortet P."/>
            <person name="Marechal E."/>
            <person name="Cagnac O."/>
            <person name="Amato A."/>
        </authorList>
    </citation>
    <scope>NUCLEOTIDE SEQUENCE [LARGE SCALE GENOMIC DNA]</scope>
</reference>
<dbReference type="EMBL" id="BEYU01000012">
    <property type="protein sequence ID" value="GBG25268.1"/>
    <property type="molecule type" value="Genomic_DNA"/>
</dbReference>
<evidence type="ECO:0000313" key="3">
    <source>
        <dbReference type="Proteomes" id="UP000241890"/>
    </source>
</evidence>
<comment type="caution">
    <text evidence="2">The sequence shown here is derived from an EMBL/GenBank/DDBJ whole genome shotgun (WGS) entry which is preliminary data.</text>
</comment>
<proteinExistence type="predicted"/>
<accession>A0A2R5G664</accession>
<organism evidence="2 3">
    <name type="scientific">Hondaea fermentalgiana</name>
    <dbReference type="NCBI Taxonomy" id="2315210"/>
    <lineage>
        <taxon>Eukaryota</taxon>
        <taxon>Sar</taxon>
        <taxon>Stramenopiles</taxon>
        <taxon>Bigyra</taxon>
        <taxon>Labyrinthulomycetes</taxon>
        <taxon>Thraustochytrida</taxon>
        <taxon>Thraustochytriidae</taxon>
        <taxon>Hondaea</taxon>
    </lineage>
</organism>
<gene>
    <name evidence="2" type="ORF">FCC1311_014852</name>
</gene>
<dbReference type="InterPro" id="IPR036249">
    <property type="entry name" value="Thioredoxin-like_sf"/>
</dbReference>
<evidence type="ECO:0000256" key="1">
    <source>
        <dbReference type="SAM" id="SignalP"/>
    </source>
</evidence>
<name>A0A2R5G664_9STRA</name>
<dbReference type="AlphaFoldDB" id="A0A2R5G664"/>
<protein>
    <submittedName>
        <fullName evidence="2">Uncharacterized protein</fullName>
    </submittedName>
</protein>
<feature type="chain" id="PRO_5015335071" evidence="1">
    <location>
        <begin position="20"/>
        <end position="325"/>
    </location>
</feature>
<dbReference type="Proteomes" id="UP000241890">
    <property type="component" value="Unassembled WGS sequence"/>
</dbReference>
<sequence length="325" mass="34845">MSALVVALVVAAGVRPGDAQATLASDDETQVITECSDAAMNGAKEANLEELTEDNFEAFLDKAVVTNVLFYEKDNEVFRAAEREFRNAAGLLFGNPNISVAVMHISSNPRVARAVAATGPVSVKLFDRRLRSENYFDLYALHQNGPKFGITSSVLHGLSHEYLQNSTGHDPLDRLSQAFATEVLERRGTEAENLLTEARTLAEEFPNGAEYVNAMESVLEQGLYVIAKAFNDVSLQLGNAAQPHASGSRLSLEQRARALLFMHISSELSKPLLGGSENVPLYRRKVHASNAVSSGTLDTSAQGAREARQAAAARAAALAGGSSLE</sequence>
<evidence type="ECO:0000313" key="2">
    <source>
        <dbReference type="EMBL" id="GBG25268.1"/>
    </source>
</evidence>
<keyword evidence="3" id="KW-1185">Reference proteome</keyword>
<keyword evidence="1" id="KW-0732">Signal</keyword>
<dbReference type="InParanoid" id="A0A2R5G664"/>
<feature type="signal peptide" evidence="1">
    <location>
        <begin position="1"/>
        <end position="19"/>
    </location>
</feature>
<dbReference type="SUPFAM" id="SSF52833">
    <property type="entry name" value="Thioredoxin-like"/>
    <property type="match status" value="1"/>
</dbReference>